<dbReference type="Pfam" id="PF03797">
    <property type="entry name" value="Autotransporter"/>
    <property type="match status" value="1"/>
</dbReference>
<evidence type="ECO:0000313" key="3">
    <source>
        <dbReference type="EMBL" id="MET4756610.1"/>
    </source>
</evidence>
<dbReference type="InterPro" id="IPR005546">
    <property type="entry name" value="Autotransporte_beta"/>
</dbReference>
<dbReference type="Proteomes" id="UP001549366">
    <property type="component" value="Unassembled WGS sequence"/>
</dbReference>
<evidence type="ECO:0000259" key="2">
    <source>
        <dbReference type="PROSITE" id="PS51208"/>
    </source>
</evidence>
<dbReference type="PROSITE" id="PS51257">
    <property type="entry name" value="PROKAR_LIPOPROTEIN"/>
    <property type="match status" value="1"/>
</dbReference>
<dbReference type="SUPFAM" id="SSF103515">
    <property type="entry name" value="Autotransporter"/>
    <property type="match status" value="1"/>
</dbReference>
<dbReference type="Gene3D" id="2.40.128.130">
    <property type="entry name" value="Autotransporter beta-domain"/>
    <property type="match status" value="1"/>
</dbReference>
<accession>A0ABV2SFQ8</accession>
<dbReference type="InterPro" id="IPR036709">
    <property type="entry name" value="Autotransporte_beta_dom_sf"/>
</dbReference>
<dbReference type="PROSITE" id="PS51208">
    <property type="entry name" value="AUTOTRANSPORTER"/>
    <property type="match status" value="1"/>
</dbReference>
<keyword evidence="4" id="KW-1185">Reference proteome</keyword>
<feature type="domain" description="Autotransporter" evidence="2">
    <location>
        <begin position="229"/>
        <end position="507"/>
    </location>
</feature>
<feature type="region of interest" description="Disordered" evidence="1">
    <location>
        <begin position="46"/>
        <end position="71"/>
    </location>
</feature>
<feature type="compositionally biased region" description="Basic and acidic residues" evidence="1">
    <location>
        <begin position="46"/>
        <end position="56"/>
    </location>
</feature>
<protein>
    <recommendedName>
        <fullName evidence="2">Autotransporter domain-containing protein</fullName>
    </recommendedName>
</protein>
<evidence type="ECO:0000313" key="4">
    <source>
        <dbReference type="Proteomes" id="UP001549366"/>
    </source>
</evidence>
<name>A0ABV2SFQ8_9GAMM</name>
<dbReference type="EMBL" id="JBEWTB010000002">
    <property type="protein sequence ID" value="MET4756610.1"/>
    <property type="molecule type" value="Genomic_DNA"/>
</dbReference>
<gene>
    <name evidence="3" type="ORF">V5J35_001802</name>
</gene>
<sequence>MIPGKIHGLVAVLVITLIQGCGSGGGGGGGSTKVRFSPPLGLSVEHKESHASKEHQSMYSNMKPSSAPDSLLASVKPYNDSKLSKIKKGMLNSAYDRAIKAYKNHAATDSPRLRDLIAARFLNLQNYTALPKESKVSLDDNNYMVMVRAIDEVADLCRKGQVGSVLGDPNFIKNQSYLTRTADQHWKTHTKSISQIWRMNNLLQQGVEVGDDAPMVADINNSQGLFSGLEDDHWYVYGQAYVFRGHWEPEAGLKQEYKGEGAEFGTFRYMGNGFLLGGMFGLQKVRMEANAGISGNMESDAQIYRLGPFVSWNNDRWTVDSMLTYGWVSLDTDRRDLLSNRWKASPTGSEWAAHLQTSYRIPLDNWTMGLSLVPEAYVGYRVGTIEKYTEKSENLRNPVTESKHKGLTTRLGTGIGYMFPDLSQPTDIMVKLGVQKTHGWEDKEKSSSSMWAKTPKAESRDTAMYYSLAVNRQFGADLDKMIGLEYAGTSGKKSGSDALIFSYRQAF</sequence>
<dbReference type="RefSeq" id="WP_354010938.1">
    <property type="nucleotide sequence ID" value="NZ_JBEWTA010000001.1"/>
</dbReference>
<feature type="compositionally biased region" description="Polar residues" evidence="1">
    <location>
        <begin position="57"/>
        <end position="68"/>
    </location>
</feature>
<organism evidence="3 4">
    <name type="scientific">Endozoicomonas lisbonensis</name>
    <dbReference type="NCBI Taxonomy" id="3120522"/>
    <lineage>
        <taxon>Bacteria</taxon>
        <taxon>Pseudomonadati</taxon>
        <taxon>Pseudomonadota</taxon>
        <taxon>Gammaproteobacteria</taxon>
        <taxon>Oceanospirillales</taxon>
        <taxon>Endozoicomonadaceae</taxon>
        <taxon>Endozoicomonas</taxon>
    </lineage>
</organism>
<evidence type="ECO:0000256" key="1">
    <source>
        <dbReference type="SAM" id="MobiDB-lite"/>
    </source>
</evidence>
<proteinExistence type="predicted"/>
<dbReference type="SMART" id="SM00869">
    <property type="entry name" value="Autotransporter"/>
    <property type="match status" value="1"/>
</dbReference>
<comment type="caution">
    <text evidence="3">The sequence shown here is derived from an EMBL/GenBank/DDBJ whole genome shotgun (WGS) entry which is preliminary data.</text>
</comment>
<reference evidence="3 4" key="1">
    <citation type="submission" date="2024-06" db="EMBL/GenBank/DDBJ databases">
        <title>Genomic Encyclopedia of Type Strains, Phase V (KMG-V): Genome sequencing to study the core and pangenomes of soil and plant-associated prokaryotes.</title>
        <authorList>
            <person name="Whitman W."/>
        </authorList>
    </citation>
    <scope>NUCLEOTIDE SEQUENCE [LARGE SCALE GENOMIC DNA]</scope>
    <source>
        <strain evidence="3 4">NE40</strain>
    </source>
</reference>